<evidence type="ECO:0000256" key="1">
    <source>
        <dbReference type="SAM" id="MobiDB-lite"/>
    </source>
</evidence>
<dbReference type="AlphaFoldDB" id="A0A556U8J3"/>
<comment type="caution">
    <text evidence="2">The sequence shown here is derived from an EMBL/GenBank/DDBJ whole genome shotgun (WGS) entry which is preliminary data.</text>
</comment>
<dbReference type="OrthoDB" id="10397501at2759"/>
<keyword evidence="3" id="KW-1185">Reference proteome</keyword>
<evidence type="ECO:0000313" key="2">
    <source>
        <dbReference type="EMBL" id="TSO05383.1"/>
    </source>
</evidence>
<proteinExistence type="predicted"/>
<evidence type="ECO:0000313" key="3">
    <source>
        <dbReference type="Proteomes" id="UP000319801"/>
    </source>
</evidence>
<sequence length="117" mass="13485">MAKEQKQNLRETNTAKRKDSALGREQNLKRRSCWCHLLFPRRDKGCACAEGRFIPEHHRGLNYASRYDDEADSSSHRLNMLLLVTHLTDSCERVTSSDLHRALAVRSGYTSNKTGYF</sequence>
<dbReference type="Proteomes" id="UP000319801">
    <property type="component" value="Unassembled WGS sequence"/>
</dbReference>
<organism evidence="2 3">
    <name type="scientific">Bagarius yarrelli</name>
    <name type="common">Goonch</name>
    <name type="synonym">Bagrus yarrelli</name>
    <dbReference type="NCBI Taxonomy" id="175774"/>
    <lineage>
        <taxon>Eukaryota</taxon>
        <taxon>Metazoa</taxon>
        <taxon>Chordata</taxon>
        <taxon>Craniata</taxon>
        <taxon>Vertebrata</taxon>
        <taxon>Euteleostomi</taxon>
        <taxon>Actinopterygii</taxon>
        <taxon>Neopterygii</taxon>
        <taxon>Teleostei</taxon>
        <taxon>Ostariophysi</taxon>
        <taxon>Siluriformes</taxon>
        <taxon>Sisoridae</taxon>
        <taxon>Sisorinae</taxon>
        <taxon>Bagarius</taxon>
    </lineage>
</organism>
<accession>A0A556U8J3</accession>
<feature type="region of interest" description="Disordered" evidence="1">
    <location>
        <begin position="1"/>
        <end position="25"/>
    </location>
</feature>
<name>A0A556U8J3_BAGYA</name>
<dbReference type="EMBL" id="VCAZ01000063">
    <property type="protein sequence ID" value="TSO05383.1"/>
    <property type="molecule type" value="Genomic_DNA"/>
</dbReference>
<gene>
    <name evidence="2" type="ORF">Baya_9506</name>
</gene>
<protein>
    <submittedName>
        <fullName evidence="2">Uncharacterized protein</fullName>
    </submittedName>
</protein>
<reference evidence="2 3" key="1">
    <citation type="journal article" date="2019" name="Genome Biol. Evol.">
        <title>Whole-Genome Sequencing of the Giant Devil Catfish, Bagarius yarrelli.</title>
        <authorList>
            <person name="Jiang W."/>
            <person name="Lv Y."/>
            <person name="Cheng L."/>
            <person name="Yang K."/>
            <person name="Chao B."/>
            <person name="Wang X."/>
            <person name="Li Y."/>
            <person name="Pan X."/>
            <person name="You X."/>
            <person name="Zhang Y."/>
            <person name="Yang J."/>
            <person name="Li J."/>
            <person name="Zhang X."/>
            <person name="Liu S."/>
            <person name="Sun C."/>
            <person name="Yang J."/>
            <person name="Shi Q."/>
        </authorList>
    </citation>
    <scope>NUCLEOTIDE SEQUENCE [LARGE SCALE GENOMIC DNA]</scope>
    <source>
        <strain evidence="2">JWS20170419001</strain>
        <tissue evidence="2">Muscle</tissue>
    </source>
</reference>